<keyword evidence="3" id="KW-1185">Reference proteome</keyword>
<evidence type="ECO:0000259" key="1">
    <source>
        <dbReference type="PROSITE" id="PS51186"/>
    </source>
</evidence>
<dbReference type="InterPro" id="IPR016181">
    <property type="entry name" value="Acyl_CoA_acyltransferase"/>
</dbReference>
<protein>
    <submittedName>
        <fullName evidence="2">GNAT superfamily N-acetyltransferase</fullName>
    </submittedName>
</protein>
<proteinExistence type="predicted"/>
<dbReference type="Pfam" id="PF00583">
    <property type="entry name" value="Acetyltransf_1"/>
    <property type="match status" value="1"/>
</dbReference>
<dbReference type="Proteomes" id="UP001314796">
    <property type="component" value="Unassembled WGS sequence"/>
</dbReference>
<organism evidence="2 3">
    <name type="scientific">Alkaliphilus hydrothermalis</name>
    <dbReference type="NCBI Taxonomy" id="1482730"/>
    <lineage>
        <taxon>Bacteria</taxon>
        <taxon>Bacillati</taxon>
        <taxon>Bacillota</taxon>
        <taxon>Clostridia</taxon>
        <taxon>Peptostreptococcales</taxon>
        <taxon>Natronincolaceae</taxon>
        <taxon>Alkaliphilus</taxon>
    </lineage>
</organism>
<accession>A0ABS2NLG8</accession>
<reference evidence="2 3" key="1">
    <citation type="submission" date="2021-01" db="EMBL/GenBank/DDBJ databases">
        <title>Genomic Encyclopedia of Type Strains, Phase IV (KMG-IV): sequencing the most valuable type-strain genomes for metagenomic binning, comparative biology and taxonomic classification.</title>
        <authorList>
            <person name="Goeker M."/>
        </authorList>
    </citation>
    <scope>NUCLEOTIDE SEQUENCE [LARGE SCALE GENOMIC DNA]</scope>
    <source>
        <strain evidence="2 3">DSM 25890</strain>
    </source>
</reference>
<feature type="domain" description="N-acetyltransferase" evidence="1">
    <location>
        <begin position="1"/>
        <end position="163"/>
    </location>
</feature>
<dbReference type="EMBL" id="JAFBEE010000001">
    <property type="protein sequence ID" value="MBM7613774.1"/>
    <property type="molecule type" value="Genomic_DNA"/>
</dbReference>
<evidence type="ECO:0000313" key="3">
    <source>
        <dbReference type="Proteomes" id="UP001314796"/>
    </source>
</evidence>
<sequence length="175" mass="20345">MIIRKLSNKEIEMAVELNIQCWNKDYAGVVPPDVFNKEETLENILIWINDETDDIRRMYGAFHGDQFVGYIGASIAEEEDSSKGVEINYLFVNEAYRGKGISIKLMKTVVEEFIGYGFMECIVYNWYDVPSNKFYRYLGGTVKKQMLQSLKGQKALVDIFVWDLDELLKRLNEVK</sequence>
<dbReference type="CDD" id="cd04301">
    <property type="entry name" value="NAT_SF"/>
    <property type="match status" value="1"/>
</dbReference>
<dbReference type="Gene3D" id="3.40.630.30">
    <property type="match status" value="1"/>
</dbReference>
<dbReference type="PROSITE" id="PS51186">
    <property type="entry name" value="GNAT"/>
    <property type="match status" value="1"/>
</dbReference>
<dbReference type="InterPro" id="IPR000182">
    <property type="entry name" value="GNAT_dom"/>
</dbReference>
<dbReference type="RefSeq" id="WP_204400041.1">
    <property type="nucleotide sequence ID" value="NZ_JAFBEE010000001.1"/>
</dbReference>
<evidence type="ECO:0000313" key="2">
    <source>
        <dbReference type="EMBL" id="MBM7613774.1"/>
    </source>
</evidence>
<gene>
    <name evidence="2" type="ORF">JOC73_000282</name>
</gene>
<name>A0ABS2NLG8_9FIRM</name>
<comment type="caution">
    <text evidence="2">The sequence shown here is derived from an EMBL/GenBank/DDBJ whole genome shotgun (WGS) entry which is preliminary data.</text>
</comment>
<dbReference type="SUPFAM" id="SSF55729">
    <property type="entry name" value="Acyl-CoA N-acyltransferases (Nat)"/>
    <property type="match status" value="1"/>
</dbReference>